<dbReference type="EMBL" id="FNDW01000012">
    <property type="protein sequence ID" value="SDI72619.1"/>
    <property type="molecule type" value="Genomic_DNA"/>
</dbReference>
<dbReference type="Proteomes" id="UP000198869">
    <property type="component" value="Unassembled WGS sequence"/>
</dbReference>
<dbReference type="InterPro" id="IPR011250">
    <property type="entry name" value="OMP/PagP_B-barrel"/>
</dbReference>
<evidence type="ECO:0000313" key="2">
    <source>
        <dbReference type="Proteomes" id="UP000198869"/>
    </source>
</evidence>
<proteinExistence type="predicted"/>
<name>A0A1G8MX45_9FLAO</name>
<reference evidence="2" key="1">
    <citation type="submission" date="2016-10" db="EMBL/GenBank/DDBJ databases">
        <authorList>
            <person name="Varghese N."/>
            <person name="Submissions S."/>
        </authorList>
    </citation>
    <scope>NUCLEOTIDE SEQUENCE [LARGE SCALE GENOMIC DNA]</scope>
    <source>
        <strain evidence="2">DSM 17071</strain>
    </source>
</reference>
<organism evidence="1 2">
    <name type="scientific">Chryseobacterium taeanense</name>
    <dbReference type="NCBI Taxonomy" id="311334"/>
    <lineage>
        <taxon>Bacteria</taxon>
        <taxon>Pseudomonadati</taxon>
        <taxon>Bacteroidota</taxon>
        <taxon>Flavobacteriia</taxon>
        <taxon>Flavobacteriales</taxon>
        <taxon>Weeksellaceae</taxon>
        <taxon>Chryseobacterium group</taxon>
        <taxon>Chryseobacterium</taxon>
    </lineage>
</organism>
<evidence type="ECO:0008006" key="3">
    <source>
        <dbReference type="Google" id="ProtNLM"/>
    </source>
</evidence>
<dbReference type="AlphaFoldDB" id="A0A1G8MX45"/>
<accession>A0A1G8MX45</accession>
<dbReference type="SUPFAM" id="SSF56925">
    <property type="entry name" value="OMPA-like"/>
    <property type="match status" value="1"/>
</dbReference>
<keyword evidence="2" id="KW-1185">Reference proteome</keyword>
<dbReference type="STRING" id="311334.SAMN05421846_112110"/>
<dbReference type="RefSeq" id="WP_089860780.1">
    <property type="nucleotide sequence ID" value="NZ_FNDW01000012.1"/>
</dbReference>
<dbReference type="OrthoDB" id="1237633at2"/>
<evidence type="ECO:0000313" key="1">
    <source>
        <dbReference type="EMBL" id="SDI72619.1"/>
    </source>
</evidence>
<sequence>MILRKIFFLFFILFISFSNAQRRKKVDTVYVYENVVVYDTVYLIKPIKLKPNPLIFRTPEVEEKFFVRNIYNEEREKQRAKNRIRKQKINTLEYGIEAGIGLKYSDWTKAVSTNREQFGENLGIWISKNIFPQTSLLFSANIYHWNSSLDIDANKEDSVLNGFYFTEDHQPLLFQKFNNKHFDYTFQLKLMYDWKNLRPFAGILVNQNTYKMQFLVPENSVLTKMEDFKSSQTCLGFSFGLQYKFFRKFLLSLEYQQYKMKNVSLKNSSFDFDIFQTNNTFVERKINFGISYSISGS</sequence>
<protein>
    <recommendedName>
        <fullName evidence="3">Outer membrane protein beta-barrel domain-containing protein</fullName>
    </recommendedName>
</protein>
<gene>
    <name evidence="1" type="ORF">SAMN05421846_112110</name>
</gene>